<organism evidence="2 3">
    <name type="scientific">Streptomyces rameus</name>
    <dbReference type="NCBI Taxonomy" id="68261"/>
    <lineage>
        <taxon>Bacteria</taxon>
        <taxon>Bacillati</taxon>
        <taxon>Actinomycetota</taxon>
        <taxon>Actinomycetes</taxon>
        <taxon>Kitasatosporales</taxon>
        <taxon>Streptomycetaceae</taxon>
        <taxon>Streptomyces</taxon>
    </lineage>
</organism>
<dbReference type="InterPro" id="IPR029063">
    <property type="entry name" value="SAM-dependent_MTases_sf"/>
</dbReference>
<evidence type="ECO:0000313" key="2">
    <source>
        <dbReference type="EMBL" id="GAA3151904.1"/>
    </source>
</evidence>
<evidence type="ECO:0000313" key="3">
    <source>
        <dbReference type="Proteomes" id="UP001500893"/>
    </source>
</evidence>
<sequence>MTQTTQNLNLVRDYYTSQRSVGEETTNIYAIWENGGAFNDSVTPSTYIPEYRSHMVDKLLALTQEGGNIFSLGCGNAAVEGVLAARDRTVRGIDVNEEAVALARQKGVDAFTADYFALRPEDMRDTDAVYADGFLGHVFDTKDHVGPALGKLEQLELKAGAHLVFSNDAPQDPEADFAPHERVADFWFISKDYLQDALASVGYVPVESYYFSYDRPLSGPRNRTVCIARVP</sequence>
<dbReference type="Proteomes" id="UP001500893">
    <property type="component" value="Unassembled WGS sequence"/>
</dbReference>
<feature type="domain" description="Methyltransferase type 11" evidence="1">
    <location>
        <begin position="72"/>
        <end position="142"/>
    </location>
</feature>
<dbReference type="Pfam" id="PF08241">
    <property type="entry name" value="Methyltransf_11"/>
    <property type="match status" value="1"/>
</dbReference>
<keyword evidence="3" id="KW-1185">Reference proteome</keyword>
<dbReference type="CDD" id="cd02440">
    <property type="entry name" value="AdoMet_MTases"/>
    <property type="match status" value="1"/>
</dbReference>
<gene>
    <name evidence="2" type="ORF">GCM10010521_44530</name>
</gene>
<dbReference type="EMBL" id="BAAAVM010000064">
    <property type="protein sequence ID" value="GAA3151904.1"/>
    <property type="molecule type" value="Genomic_DNA"/>
</dbReference>
<dbReference type="SUPFAM" id="SSF53335">
    <property type="entry name" value="S-adenosyl-L-methionine-dependent methyltransferases"/>
    <property type="match status" value="1"/>
</dbReference>
<dbReference type="Gene3D" id="3.40.50.150">
    <property type="entry name" value="Vaccinia Virus protein VP39"/>
    <property type="match status" value="1"/>
</dbReference>
<dbReference type="RefSeq" id="WP_345054763.1">
    <property type="nucleotide sequence ID" value="NZ_BAAAVM010000064.1"/>
</dbReference>
<protein>
    <recommendedName>
        <fullName evidence="1">Methyltransferase type 11 domain-containing protein</fullName>
    </recommendedName>
</protein>
<name>A0ABP6NL47_9ACTN</name>
<dbReference type="InterPro" id="IPR013216">
    <property type="entry name" value="Methyltransf_11"/>
</dbReference>
<accession>A0ABP6NL47</accession>
<proteinExistence type="predicted"/>
<comment type="caution">
    <text evidence="2">The sequence shown here is derived from an EMBL/GenBank/DDBJ whole genome shotgun (WGS) entry which is preliminary data.</text>
</comment>
<evidence type="ECO:0000259" key="1">
    <source>
        <dbReference type="Pfam" id="PF08241"/>
    </source>
</evidence>
<reference evidence="3" key="1">
    <citation type="journal article" date="2019" name="Int. J. Syst. Evol. Microbiol.">
        <title>The Global Catalogue of Microorganisms (GCM) 10K type strain sequencing project: providing services to taxonomists for standard genome sequencing and annotation.</title>
        <authorList>
            <consortium name="The Broad Institute Genomics Platform"/>
            <consortium name="The Broad Institute Genome Sequencing Center for Infectious Disease"/>
            <person name="Wu L."/>
            <person name="Ma J."/>
        </authorList>
    </citation>
    <scope>NUCLEOTIDE SEQUENCE [LARGE SCALE GENOMIC DNA]</scope>
    <source>
        <strain evidence="3">JCM 11574</strain>
    </source>
</reference>